<comment type="caution">
    <text evidence="2">The sequence shown here is derived from an EMBL/GenBank/DDBJ whole genome shotgun (WGS) entry which is preliminary data.</text>
</comment>
<evidence type="ECO:0000313" key="2">
    <source>
        <dbReference type="EMBL" id="KAK1303842.1"/>
    </source>
</evidence>
<organism evidence="2 3">
    <name type="scientific">Acorus calamus</name>
    <name type="common">Sweet flag</name>
    <dbReference type="NCBI Taxonomy" id="4465"/>
    <lineage>
        <taxon>Eukaryota</taxon>
        <taxon>Viridiplantae</taxon>
        <taxon>Streptophyta</taxon>
        <taxon>Embryophyta</taxon>
        <taxon>Tracheophyta</taxon>
        <taxon>Spermatophyta</taxon>
        <taxon>Magnoliopsida</taxon>
        <taxon>Liliopsida</taxon>
        <taxon>Acoraceae</taxon>
        <taxon>Acorus</taxon>
    </lineage>
</organism>
<reference evidence="2" key="1">
    <citation type="journal article" date="2023" name="Nat. Commun.">
        <title>Diploid and tetraploid genomes of Acorus and the evolution of monocots.</title>
        <authorList>
            <person name="Ma L."/>
            <person name="Liu K.W."/>
            <person name="Li Z."/>
            <person name="Hsiao Y.Y."/>
            <person name="Qi Y."/>
            <person name="Fu T."/>
            <person name="Tang G.D."/>
            <person name="Zhang D."/>
            <person name="Sun W.H."/>
            <person name="Liu D.K."/>
            <person name="Li Y."/>
            <person name="Chen G.Z."/>
            <person name="Liu X.D."/>
            <person name="Liao X.Y."/>
            <person name="Jiang Y.T."/>
            <person name="Yu X."/>
            <person name="Hao Y."/>
            <person name="Huang J."/>
            <person name="Zhao X.W."/>
            <person name="Ke S."/>
            <person name="Chen Y.Y."/>
            <person name="Wu W.L."/>
            <person name="Hsu J.L."/>
            <person name="Lin Y.F."/>
            <person name="Huang M.D."/>
            <person name="Li C.Y."/>
            <person name="Huang L."/>
            <person name="Wang Z.W."/>
            <person name="Zhao X."/>
            <person name="Zhong W.Y."/>
            <person name="Peng D.H."/>
            <person name="Ahmad S."/>
            <person name="Lan S."/>
            <person name="Zhang J.S."/>
            <person name="Tsai W.C."/>
            <person name="Van de Peer Y."/>
            <person name="Liu Z.J."/>
        </authorList>
    </citation>
    <scope>NUCLEOTIDE SEQUENCE</scope>
    <source>
        <strain evidence="2">CP</strain>
    </source>
</reference>
<feature type="transmembrane region" description="Helical" evidence="1">
    <location>
        <begin position="92"/>
        <end position="115"/>
    </location>
</feature>
<evidence type="ECO:0000313" key="3">
    <source>
        <dbReference type="Proteomes" id="UP001180020"/>
    </source>
</evidence>
<dbReference type="EMBL" id="JAUJYO010000011">
    <property type="protein sequence ID" value="KAK1303842.1"/>
    <property type="molecule type" value="Genomic_DNA"/>
</dbReference>
<accession>A0AAV9DSD8</accession>
<dbReference type="Proteomes" id="UP001180020">
    <property type="component" value="Unassembled WGS sequence"/>
</dbReference>
<evidence type="ECO:0000256" key="1">
    <source>
        <dbReference type="SAM" id="Phobius"/>
    </source>
</evidence>
<gene>
    <name evidence="2" type="ORF">QJS10_CPB11g02160</name>
</gene>
<dbReference type="AlphaFoldDB" id="A0AAV9DSD8"/>
<sequence length="132" mass="14671">MSVTCSSWTGDKALRELQEAGISLQCFPVLQECASKVLLCKNFPYNSNHHFALSLNVYLLVKAIKAASEADPEVVHLSGMSSITLECKGTSFATYLFLSFILIYLVCYLLQVFSLHSATSFLKMAFMRLITT</sequence>
<name>A0AAV9DSD8_ACOCL</name>
<keyword evidence="1" id="KW-1133">Transmembrane helix</keyword>
<proteinExistence type="predicted"/>
<keyword evidence="1" id="KW-0812">Transmembrane</keyword>
<keyword evidence="3" id="KW-1185">Reference proteome</keyword>
<keyword evidence="1" id="KW-0472">Membrane</keyword>
<reference evidence="2" key="2">
    <citation type="submission" date="2023-06" db="EMBL/GenBank/DDBJ databases">
        <authorList>
            <person name="Ma L."/>
            <person name="Liu K.-W."/>
            <person name="Li Z."/>
            <person name="Hsiao Y.-Y."/>
            <person name="Qi Y."/>
            <person name="Fu T."/>
            <person name="Tang G."/>
            <person name="Zhang D."/>
            <person name="Sun W.-H."/>
            <person name="Liu D.-K."/>
            <person name="Li Y."/>
            <person name="Chen G.-Z."/>
            <person name="Liu X.-D."/>
            <person name="Liao X.-Y."/>
            <person name="Jiang Y.-T."/>
            <person name="Yu X."/>
            <person name="Hao Y."/>
            <person name="Huang J."/>
            <person name="Zhao X.-W."/>
            <person name="Ke S."/>
            <person name="Chen Y.-Y."/>
            <person name="Wu W.-L."/>
            <person name="Hsu J.-L."/>
            <person name="Lin Y.-F."/>
            <person name="Huang M.-D."/>
            <person name="Li C.-Y."/>
            <person name="Huang L."/>
            <person name="Wang Z.-W."/>
            <person name="Zhao X."/>
            <person name="Zhong W.-Y."/>
            <person name="Peng D.-H."/>
            <person name="Ahmad S."/>
            <person name="Lan S."/>
            <person name="Zhang J.-S."/>
            <person name="Tsai W.-C."/>
            <person name="Van De Peer Y."/>
            <person name="Liu Z.-J."/>
        </authorList>
    </citation>
    <scope>NUCLEOTIDE SEQUENCE</scope>
    <source>
        <strain evidence="2">CP</strain>
        <tissue evidence="2">Leaves</tissue>
    </source>
</reference>
<protein>
    <submittedName>
        <fullName evidence="2">Uncharacterized protein</fullName>
    </submittedName>
</protein>